<dbReference type="PANTHER" id="PTHR35585:SF1">
    <property type="entry name" value="HHE DOMAIN PROTEIN (AFU_ORTHOLOGUE AFUA_4G00730)"/>
    <property type="match status" value="1"/>
</dbReference>
<feature type="compositionally biased region" description="Basic residues" evidence="1">
    <location>
        <begin position="138"/>
        <end position="161"/>
    </location>
</feature>
<dbReference type="EMBL" id="AP025523">
    <property type="protein sequence ID" value="BDE07879.1"/>
    <property type="molecule type" value="Genomic_DNA"/>
</dbReference>
<accession>A0AAN1XYU1</accession>
<proteinExistence type="predicted"/>
<evidence type="ECO:0000259" key="2">
    <source>
        <dbReference type="Pfam" id="PF01814"/>
    </source>
</evidence>
<feature type="compositionally biased region" description="Low complexity" evidence="1">
    <location>
        <begin position="125"/>
        <end position="137"/>
    </location>
</feature>
<keyword evidence="4" id="KW-1185">Reference proteome</keyword>
<sequence length="161" mass="17644">MEEALFYPALRRAGGQDEKDSVLEAAEEHGVVKDLIAKIQATRAGDETLKAKLTVLKELVQHHVREEESTIFSEARRTLGDQLDELGAEMQAFKSSGGRTRGGRSTGSTRKASTRKTAARKTGARKTTAPKTAARKTATTRKTTRPAAAKKRTAPTRKRKR</sequence>
<feature type="region of interest" description="Disordered" evidence="1">
    <location>
        <begin position="91"/>
        <end position="161"/>
    </location>
</feature>
<evidence type="ECO:0000313" key="4">
    <source>
        <dbReference type="Proteomes" id="UP001317532"/>
    </source>
</evidence>
<dbReference type="Gene3D" id="1.20.120.520">
    <property type="entry name" value="nmb1532 protein domain like"/>
    <property type="match status" value="1"/>
</dbReference>
<evidence type="ECO:0000313" key="3">
    <source>
        <dbReference type="EMBL" id="BDE07879.1"/>
    </source>
</evidence>
<dbReference type="Proteomes" id="UP001317532">
    <property type="component" value="Chromosome"/>
</dbReference>
<name>A0AAN1XYU1_UNVUL</name>
<feature type="domain" description="Hemerythrin-like" evidence="2">
    <location>
        <begin position="1"/>
        <end position="73"/>
    </location>
</feature>
<gene>
    <name evidence="3" type="ORF">WPS_31550</name>
</gene>
<evidence type="ECO:0000256" key="1">
    <source>
        <dbReference type="SAM" id="MobiDB-lite"/>
    </source>
</evidence>
<feature type="compositionally biased region" description="Basic residues" evidence="1">
    <location>
        <begin position="112"/>
        <end position="124"/>
    </location>
</feature>
<reference evidence="3 4" key="1">
    <citation type="journal article" date="2022" name="ISME Commun">
        <title>Vulcanimicrobium alpinus gen. nov. sp. nov., the first cultivated representative of the candidate phylum 'Eremiobacterota', is a metabolically versatile aerobic anoxygenic phototroph.</title>
        <authorList>
            <person name="Yabe S."/>
            <person name="Muto K."/>
            <person name="Abe K."/>
            <person name="Yokota A."/>
            <person name="Staudigel H."/>
            <person name="Tebo B.M."/>
        </authorList>
    </citation>
    <scope>NUCLEOTIDE SEQUENCE [LARGE SCALE GENOMIC DNA]</scope>
    <source>
        <strain evidence="3 4">WC8-2</strain>
    </source>
</reference>
<protein>
    <recommendedName>
        <fullName evidence="2">Hemerythrin-like domain-containing protein</fullName>
    </recommendedName>
</protein>
<dbReference type="InterPro" id="IPR012312">
    <property type="entry name" value="Hemerythrin-like"/>
</dbReference>
<dbReference type="KEGG" id="vab:WPS_31550"/>
<dbReference type="PANTHER" id="PTHR35585">
    <property type="entry name" value="HHE DOMAIN PROTEIN (AFU_ORTHOLOGUE AFUA_4G00730)"/>
    <property type="match status" value="1"/>
</dbReference>
<dbReference type="Pfam" id="PF01814">
    <property type="entry name" value="Hemerythrin"/>
    <property type="match status" value="1"/>
</dbReference>
<organism evidence="3 4">
    <name type="scientific">Vulcanimicrobium alpinum</name>
    <dbReference type="NCBI Taxonomy" id="3016050"/>
    <lineage>
        <taxon>Bacteria</taxon>
        <taxon>Bacillati</taxon>
        <taxon>Vulcanimicrobiota</taxon>
        <taxon>Vulcanimicrobiia</taxon>
        <taxon>Vulcanimicrobiales</taxon>
        <taxon>Vulcanimicrobiaceae</taxon>
        <taxon>Vulcanimicrobium</taxon>
    </lineage>
</organism>
<dbReference type="AlphaFoldDB" id="A0AAN1XYU1"/>